<organism evidence="1 2">
    <name type="scientific">Trichothecium roseum</name>
    <dbReference type="NCBI Taxonomy" id="47278"/>
    <lineage>
        <taxon>Eukaryota</taxon>
        <taxon>Fungi</taxon>
        <taxon>Dikarya</taxon>
        <taxon>Ascomycota</taxon>
        <taxon>Pezizomycotina</taxon>
        <taxon>Sordariomycetes</taxon>
        <taxon>Hypocreomycetidae</taxon>
        <taxon>Hypocreales</taxon>
        <taxon>Hypocreales incertae sedis</taxon>
        <taxon>Trichothecium</taxon>
    </lineage>
</organism>
<evidence type="ECO:0000313" key="2">
    <source>
        <dbReference type="Proteomes" id="UP001163324"/>
    </source>
</evidence>
<proteinExistence type="predicted"/>
<keyword evidence="2" id="KW-1185">Reference proteome</keyword>
<gene>
    <name evidence="1" type="ORF">N3K66_004317</name>
</gene>
<comment type="caution">
    <text evidence="1">The sequence shown here is derived from an EMBL/GenBank/DDBJ whole genome shotgun (WGS) entry which is preliminary data.</text>
</comment>
<sequence>MATASNPAPMEQIIIVKINYQGVTRRAKMALRDMAPHALESQIRAFLHIPFDDEVVIERYSDSAASYVVLDTSVMAVYKQLYRAAKAKSKLKLRVAVPPKETVVPVATVEDENELHVSPEEEEQQQPQDSEQKDEIPPPETAATSLPTLQDQLTRLKEMQATLQKDGEMLHEQRRRFMDRIAGTGSAEEPASAPACARPVGTLRRGSLHPRLAGAQFAVCCNSCDKNIPAEHWHCSTCEDGDFDLCQPCVEQGATCHSVDHTLAKRTMQNGQLINCQSEPRTQTKVAEDELEAKEDSVADVRQVDFIAPFPITTEASPFTTKRTCNCCVDELPEKAFLHCQSCDDYDLCQPCFSKGIHGHHPGHGFAPAVAGTSLPQTIKVKLAPGRNQIHQAICDGCEKHITGVRHKCLDCPDWDYCVDCHQEARKTHAKHRFVPIYEPLSEPFSCLTTQAVHPGICCDGPLCSMTKGFPSYIRGVRYKCAVCNDVDFCANCEASPHNKHNKTHPLIKFNTPVRHVSVTTTGEHQDGQTLPLMGDRCHGQTLPLGHPRPSSISPARTVVDVKPQRAPDVVQVEHIEYSEAAKTLGSGVTVTQVRPTPKGPGKSSETSSLQKDIDEDRLRATFVRESVADCTIFPPNHVFEQTWVLRNDGDVAWPAGCSIKYVGGSYMGLPPSTHPASVSDLVSASESTVCYGALPPGEEFAFTVLLRTPHHNGRMTSYWRLTSQDGHKLGDRLWCHVTVRDVEAESKTAPVNQEVAETQAKEEAKTEDVSVDASQMIFPKLEKESPVASVHQETKSSSAKSEISETPKSPIEQSDNDWDDYVLDTDEEYDILDSSDEDFSR</sequence>
<reference evidence="1" key="1">
    <citation type="submission" date="2022-10" db="EMBL/GenBank/DDBJ databases">
        <title>Complete Genome of Trichothecium roseum strain YXFP-22015, a Plant Pathogen Isolated from Citrus.</title>
        <authorList>
            <person name="Wang Y."/>
            <person name="Zhu L."/>
        </authorList>
    </citation>
    <scope>NUCLEOTIDE SEQUENCE</scope>
    <source>
        <strain evidence="1">YXFP-22015</strain>
    </source>
</reference>
<name>A0ACC0V0W0_9HYPO</name>
<dbReference type="Proteomes" id="UP001163324">
    <property type="component" value="Chromosome 4"/>
</dbReference>
<evidence type="ECO:0000313" key="1">
    <source>
        <dbReference type="EMBL" id="KAI9900055.1"/>
    </source>
</evidence>
<accession>A0ACC0V0W0</accession>
<protein>
    <submittedName>
        <fullName evidence="1">Uncharacterized protein</fullName>
    </submittedName>
</protein>
<dbReference type="EMBL" id="CM047943">
    <property type="protein sequence ID" value="KAI9900055.1"/>
    <property type="molecule type" value="Genomic_DNA"/>
</dbReference>